<gene>
    <name evidence="2" type="ORF">C3731_17505</name>
</gene>
<evidence type="ECO:0000256" key="1">
    <source>
        <dbReference type="SAM" id="MobiDB-lite"/>
    </source>
</evidence>
<proteinExistence type="predicted"/>
<dbReference type="OrthoDB" id="8451216at2"/>
<dbReference type="AlphaFoldDB" id="A0A2S7IW60"/>
<protein>
    <submittedName>
        <fullName evidence="2">Uncharacterized protein</fullName>
    </submittedName>
</protein>
<feature type="region of interest" description="Disordered" evidence="1">
    <location>
        <begin position="38"/>
        <end position="59"/>
    </location>
</feature>
<comment type="caution">
    <text evidence="2">The sequence shown here is derived from an EMBL/GenBank/DDBJ whole genome shotgun (WGS) entry which is preliminary data.</text>
</comment>
<accession>A0A2S7IW60</accession>
<evidence type="ECO:0000313" key="2">
    <source>
        <dbReference type="EMBL" id="PQA72196.1"/>
    </source>
</evidence>
<sequence>MNIFNKLIAKQASKEVTLGNPLDDALAISRRQNHFASLRDGNGFRQPKASPKTDAQGLTRGDRKRLMRLKSFFPEKYAEAMSAIRERNEQSA</sequence>
<dbReference type="RefSeq" id="WP_104756902.1">
    <property type="nucleotide sequence ID" value="NZ_PTRC01000033.1"/>
</dbReference>
<dbReference type="EMBL" id="PTRC01000033">
    <property type="protein sequence ID" value="PQA72196.1"/>
    <property type="molecule type" value="Genomic_DNA"/>
</dbReference>
<evidence type="ECO:0000313" key="3">
    <source>
        <dbReference type="Proteomes" id="UP000238493"/>
    </source>
</evidence>
<dbReference type="Proteomes" id="UP000238493">
    <property type="component" value="Unassembled WGS sequence"/>
</dbReference>
<reference evidence="2 3" key="1">
    <citation type="submission" date="2018-02" db="EMBL/GenBank/DDBJ databases">
        <title>Draft genome sequence of Ochrobactrum oryzae found in Brazil.</title>
        <authorList>
            <person name="Cerdeira L."/>
            <person name="Andrade F."/>
            <person name="Zacariotto T."/>
            <person name="Barbosa B."/>
            <person name="Santos S."/>
            <person name="Cassetari V."/>
            <person name="Lincopan N."/>
        </authorList>
    </citation>
    <scope>NUCLEOTIDE SEQUENCE [LARGE SCALE GENOMIC DNA]</scope>
    <source>
        <strain evidence="2 3">OA447</strain>
    </source>
</reference>
<keyword evidence="3" id="KW-1185">Reference proteome</keyword>
<organism evidence="2 3">
    <name type="scientific">Brucella oryzae</name>
    <dbReference type="NCBI Taxonomy" id="335286"/>
    <lineage>
        <taxon>Bacteria</taxon>
        <taxon>Pseudomonadati</taxon>
        <taxon>Pseudomonadota</taxon>
        <taxon>Alphaproteobacteria</taxon>
        <taxon>Hyphomicrobiales</taxon>
        <taxon>Brucellaceae</taxon>
        <taxon>Brucella/Ochrobactrum group</taxon>
        <taxon>Brucella</taxon>
    </lineage>
</organism>
<name>A0A2S7IW60_9HYPH</name>